<sequence>MRPDDLLKLYESKIKSQRFDELVPLIADDAVFWFSDGSNYGLDEIRAAFERTWEKAKDEVYWLEDLRWIAVGDDAASCIYTFHWKGLWDGKAFEGKGRGTTVLQKRSGEWKITHEHLSHFPR</sequence>
<evidence type="ECO:0000313" key="2">
    <source>
        <dbReference type="EMBL" id="GAJ94066.1"/>
    </source>
</evidence>
<dbReference type="AlphaFoldDB" id="A0AA87Q1X9"/>
<accession>A0AA87Q1X9</accession>
<evidence type="ECO:0000313" key="3">
    <source>
        <dbReference type="Proteomes" id="UP000026941"/>
    </source>
</evidence>
<dbReference type="RefSeq" id="WP_042473513.1">
    <property type="nucleotide sequence ID" value="NZ_BAYX01000007.1"/>
</dbReference>
<dbReference type="SUPFAM" id="SSF54427">
    <property type="entry name" value="NTF2-like"/>
    <property type="match status" value="1"/>
</dbReference>
<dbReference type="EMBL" id="BAYX01000007">
    <property type="protein sequence ID" value="GAJ94066.1"/>
    <property type="molecule type" value="Genomic_DNA"/>
</dbReference>
<dbReference type="InterPro" id="IPR032710">
    <property type="entry name" value="NTF2-like_dom_sf"/>
</dbReference>
<evidence type="ECO:0000259" key="1">
    <source>
        <dbReference type="Pfam" id="PF13474"/>
    </source>
</evidence>
<gene>
    <name evidence="2" type="ORF">RRH01S_07_02680</name>
</gene>
<dbReference type="Pfam" id="PF13474">
    <property type="entry name" value="SnoaL_3"/>
    <property type="match status" value="1"/>
</dbReference>
<protein>
    <recommendedName>
        <fullName evidence="1">SnoaL-like domain-containing protein</fullName>
    </recommendedName>
</protein>
<feature type="domain" description="SnoaL-like" evidence="1">
    <location>
        <begin position="11"/>
        <end position="121"/>
    </location>
</feature>
<reference evidence="2 3" key="1">
    <citation type="submission" date="2014-05" db="EMBL/GenBank/DDBJ databases">
        <title>Whole genome shotgun sequence of Rhizobium rhizogenes NBRC 13257.</title>
        <authorList>
            <person name="Katano-Makiyama Y."/>
            <person name="Hosoyama A."/>
            <person name="Hashimoto M."/>
            <person name="Hosoyama Y."/>
            <person name="Noguchi M."/>
            <person name="Tsuchikane K."/>
            <person name="Kimura A."/>
            <person name="Ohji S."/>
            <person name="Ichikawa N."/>
            <person name="Yamazoe A."/>
            <person name="Fujita N."/>
        </authorList>
    </citation>
    <scope>NUCLEOTIDE SEQUENCE [LARGE SCALE GENOMIC DNA]</scope>
    <source>
        <strain evidence="2 3">NBRC 13257</strain>
    </source>
</reference>
<proteinExistence type="predicted"/>
<comment type="caution">
    <text evidence="2">The sequence shown here is derived from an EMBL/GenBank/DDBJ whole genome shotgun (WGS) entry which is preliminary data.</text>
</comment>
<dbReference type="Gene3D" id="3.10.450.50">
    <property type="match status" value="1"/>
</dbReference>
<name>A0AA87Q1X9_RHIRH</name>
<dbReference type="Proteomes" id="UP000026941">
    <property type="component" value="Unassembled WGS sequence"/>
</dbReference>
<dbReference type="InterPro" id="IPR037401">
    <property type="entry name" value="SnoaL-like"/>
</dbReference>
<organism evidence="2 3">
    <name type="scientific">Rhizobium rhizogenes NBRC 13257</name>
    <dbReference type="NCBI Taxonomy" id="1220581"/>
    <lineage>
        <taxon>Bacteria</taxon>
        <taxon>Pseudomonadati</taxon>
        <taxon>Pseudomonadota</taxon>
        <taxon>Alphaproteobacteria</taxon>
        <taxon>Hyphomicrobiales</taxon>
        <taxon>Rhizobiaceae</taxon>
        <taxon>Rhizobium/Agrobacterium group</taxon>
        <taxon>Rhizobium</taxon>
    </lineage>
</organism>